<name>A0A0C9XC49_9AGAR</name>
<reference evidence="2" key="2">
    <citation type="submission" date="2015-01" db="EMBL/GenBank/DDBJ databases">
        <title>Evolutionary Origins and Diversification of the Mycorrhizal Mutualists.</title>
        <authorList>
            <consortium name="DOE Joint Genome Institute"/>
            <consortium name="Mycorrhizal Genomics Consortium"/>
            <person name="Kohler A."/>
            <person name="Kuo A."/>
            <person name="Nagy L.G."/>
            <person name="Floudas D."/>
            <person name="Copeland A."/>
            <person name="Barry K.W."/>
            <person name="Cichocki N."/>
            <person name="Veneault-Fourrey C."/>
            <person name="LaButti K."/>
            <person name="Lindquist E.A."/>
            <person name="Lipzen A."/>
            <person name="Lundell T."/>
            <person name="Morin E."/>
            <person name="Murat C."/>
            <person name="Riley R."/>
            <person name="Ohm R."/>
            <person name="Sun H."/>
            <person name="Tunlid A."/>
            <person name="Henrissat B."/>
            <person name="Grigoriev I.V."/>
            <person name="Hibbett D.S."/>
            <person name="Martin F."/>
        </authorList>
    </citation>
    <scope>NUCLEOTIDE SEQUENCE [LARGE SCALE GENOMIC DNA]</scope>
    <source>
        <strain evidence="2">LaAM-08-1</strain>
    </source>
</reference>
<keyword evidence="2" id="KW-1185">Reference proteome</keyword>
<organism evidence="1 2">
    <name type="scientific">Laccaria amethystina LaAM-08-1</name>
    <dbReference type="NCBI Taxonomy" id="1095629"/>
    <lineage>
        <taxon>Eukaryota</taxon>
        <taxon>Fungi</taxon>
        <taxon>Dikarya</taxon>
        <taxon>Basidiomycota</taxon>
        <taxon>Agaricomycotina</taxon>
        <taxon>Agaricomycetes</taxon>
        <taxon>Agaricomycetidae</taxon>
        <taxon>Agaricales</taxon>
        <taxon>Agaricineae</taxon>
        <taxon>Hydnangiaceae</taxon>
        <taxon>Laccaria</taxon>
    </lineage>
</organism>
<dbReference type="AlphaFoldDB" id="A0A0C9XC49"/>
<gene>
    <name evidence="1" type="ORF">K443DRAFT_123370</name>
</gene>
<evidence type="ECO:0000313" key="1">
    <source>
        <dbReference type="EMBL" id="KIJ99073.1"/>
    </source>
</evidence>
<evidence type="ECO:0000313" key="2">
    <source>
        <dbReference type="Proteomes" id="UP000054477"/>
    </source>
</evidence>
<sequence length="190" mass="21370">MPTPGSATRSIAKEVVQNNAIEGENLACALGSEVEDCSDSFCAVAQGHLQPHTTLNLRIKRARPEKTWNAHGLTTQNFATLHSSEASSHALLQLLSCWVEYHCEYEVYGTEYNTHNFPLAIEKRSIKEAATQKATITIPERYVANMQRLKVEPQLGRKVTVWYTEQECSDLKRPGVPLNKSFKPLIMREN</sequence>
<dbReference type="Proteomes" id="UP000054477">
    <property type="component" value="Unassembled WGS sequence"/>
</dbReference>
<dbReference type="EMBL" id="KN838654">
    <property type="protein sequence ID" value="KIJ99073.1"/>
    <property type="molecule type" value="Genomic_DNA"/>
</dbReference>
<protein>
    <submittedName>
        <fullName evidence="1">Uncharacterized protein</fullName>
    </submittedName>
</protein>
<accession>A0A0C9XC49</accession>
<dbReference type="HOGENOM" id="CLU_1428214_0_0_1"/>
<reference evidence="1 2" key="1">
    <citation type="submission" date="2014-04" db="EMBL/GenBank/DDBJ databases">
        <authorList>
            <consortium name="DOE Joint Genome Institute"/>
            <person name="Kuo A."/>
            <person name="Kohler A."/>
            <person name="Nagy L.G."/>
            <person name="Floudas D."/>
            <person name="Copeland A."/>
            <person name="Barry K.W."/>
            <person name="Cichocki N."/>
            <person name="Veneault-Fourrey C."/>
            <person name="LaButti K."/>
            <person name="Lindquist E.A."/>
            <person name="Lipzen A."/>
            <person name="Lundell T."/>
            <person name="Morin E."/>
            <person name="Murat C."/>
            <person name="Sun H."/>
            <person name="Tunlid A."/>
            <person name="Henrissat B."/>
            <person name="Grigoriev I.V."/>
            <person name="Hibbett D.S."/>
            <person name="Martin F."/>
            <person name="Nordberg H.P."/>
            <person name="Cantor M.N."/>
            <person name="Hua S.X."/>
        </authorList>
    </citation>
    <scope>NUCLEOTIDE SEQUENCE [LARGE SCALE GENOMIC DNA]</scope>
    <source>
        <strain evidence="1 2">LaAM-08-1</strain>
    </source>
</reference>
<proteinExistence type="predicted"/>